<dbReference type="GO" id="GO:0005737">
    <property type="term" value="C:cytoplasm"/>
    <property type="evidence" value="ECO:0007669"/>
    <property type="project" value="TreeGrafter"/>
</dbReference>
<dbReference type="InterPro" id="IPR003057">
    <property type="entry name" value="Invtbrt_color"/>
</dbReference>
<dbReference type="PRINTS" id="PR01273">
    <property type="entry name" value="INVTBRTCOLOR"/>
</dbReference>
<comment type="similarity">
    <text evidence="1 3 4">Belongs to the calycin superfamily. Lipocalin family.</text>
</comment>
<dbReference type="AlphaFoldDB" id="I0C0B7"/>
<dbReference type="GO" id="GO:0006629">
    <property type="term" value="P:lipid metabolic process"/>
    <property type="evidence" value="ECO:0007669"/>
    <property type="project" value="TreeGrafter"/>
</dbReference>
<dbReference type="InterPro" id="IPR022272">
    <property type="entry name" value="Lipocalin_CS"/>
</dbReference>
<dbReference type="InterPro" id="IPR022271">
    <property type="entry name" value="Lipocalin_ApoD"/>
</dbReference>
<protein>
    <submittedName>
        <fullName evidence="6">Biliverdin binding protein-3</fullName>
    </submittedName>
</protein>
<dbReference type="SUPFAM" id="SSF50814">
    <property type="entry name" value="Lipocalins"/>
    <property type="match status" value="1"/>
</dbReference>
<dbReference type="Gene3D" id="2.40.128.20">
    <property type="match status" value="1"/>
</dbReference>
<evidence type="ECO:0000256" key="3">
    <source>
        <dbReference type="PIRNR" id="PIRNR036893"/>
    </source>
</evidence>
<dbReference type="Pfam" id="PF00061">
    <property type="entry name" value="Lipocalin"/>
    <property type="match status" value="1"/>
</dbReference>
<reference evidence="6" key="1">
    <citation type="submission" date="2012-04" db="EMBL/GenBank/DDBJ databases">
        <authorList>
            <person name="Li W."/>
        </authorList>
    </citation>
    <scope>NUCLEOTIDE SEQUENCE</scope>
</reference>
<evidence type="ECO:0000256" key="2">
    <source>
        <dbReference type="ARBA" id="ARBA00023157"/>
    </source>
</evidence>
<accession>I0C0B7</accession>
<evidence type="ECO:0000256" key="4">
    <source>
        <dbReference type="RuleBase" id="RU003695"/>
    </source>
</evidence>
<keyword evidence="2" id="KW-1015">Disulfide bond</keyword>
<evidence type="ECO:0000313" key="6">
    <source>
        <dbReference type="EMBL" id="AFH68246.1"/>
    </source>
</evidence>
<proteinExistence type="evidence at transcript level"/>
<dbReference type="GO" id="GO:0031409">
    <property type="term" value="F:pigment binding"/>
    <property type="evidence" value="ECO:0007669"/>
    <property type="project" value="InterPro"/>
</dbReference>
<sequence length="203" mass="22795">MKMFALILMTLAVASAEVVLEGNCPAIEPVRNFDISAYAGTWYHMKKIPVVNEANGECEIAQYTLNGDSLRLKYSQVINGLQEYVVGTARLADDACDKGKMILNIEVLDSTIVQPLWVLATDYKNYSIGYACKYDSTSNTHKINMWVHSRTKSLSCESKAEINAFISSKFGYIDPSKFFHVVVSENACRYHTSRLYDGSPRQH</sequence>
<evidence type="ECO:0000256" key="1">
    <source>
        <dbReference type="ARBA" id="ARBA00006889"/>
    </source>
</evidence>
<feature type="signal peptide" evidence="3">
    <location>
        <begin position="1"/>
        <end position="16"/>
    </location>
</feature>
<dbReference type="InterPro" id="IPR000566">
    <property type="entry name" value="Lipocln_cytosolic_FA-bd_dom"/>
</dbReference>
<evidence type="ECO:0000259" key="5">
    <source>
        <dbReference type="Pfam" id="PF00061"/>
    </source>
</evidence>
<dbReference type="PANTHER" id="PTHR10612:SF34">
    <property type="entry name" value="APOLIPOPROTEIN D"/>
    <property type="match status" value="1"/>
</dbReference>
<name>I0C0B7_ANTPE</name>
<dbReference type="PIRSF" id="PIRSF036893">
    <property type="entry name" value="Lipocalin_ApoD"/>
    <property type="match status" value="1"/>
</dbReference>
<keyword evidence="3" id="KW-0732">Signal</keyword>
<dbReference type="PROSITE" id="PS00213">
    <property type="entry name" value="LIPOCALIN"/>
    <property type="match status" value="1"/>
</dbReference>
<organism evidence="6">
    <name type="scientific">Antheraea pernyi</name>
    <name type="common">Chinese oak silk moth</name>
    <name type="synonym">Bombyx pernyi</name>
    <dbReference type="NCBI Taxonomy" id="7119"/>
    <lineage>
        <taxon>Eukaryota</taxon>
        <taxon>Metazoa</taxon>
        <taxon>Ecdysozoa</taxon>
        <taxon>Arthropoda</taxon>
        <taxon>Hexapoda</taxon>
        <taxon>Insecta</taxon>
        <taxon>Pterygota</taxon>
        <taxon>Neoptera</taxon>
        <taxon>Endopterygota</taxon>
        <taxon>Lepidoptera</taxon>
        <taxon>Glossata</taxon>
        <taxon>Ditrysia</taxon>
        <taxon>Bombycoidea</taxon>
        <taxon>Saturniidae</taxon>
        <taxon>Saturniinae</taxon>
        <taxon>Saturniini</taxon>
        <taxon>Antheraea</taxon>
    </lineage>
</organism>
<dbReference type="PANTHER" id="PTHR10612">
    <property type="entry name" value="APOLIPOPROTEIN D"/>
    <property type="match status" value="1"/>
</dbReference>
<dbReference type="GO" id="GO:0000302">
    <property type="term" value="P:response to reactive oxygen species"/>
    <property type="evidence" value="ECO:0007669"/>
    <property type="project" value="TreeGrafter"/>
</dbReference>
<dbReference type="EMBL" id="JQ913014">
    <property type="protein sequence ID" value="AFH68246.1"/>
    <property type="molecule type" value="mRNA"/>
</dbReference>
<dbReference type="SMR" id="I0C0B7"/>
<feature type="chain" id="PRO_5013434278" evidence="3">
    <location>
        <begin position="17"/>
        <end position="203"/>
    </location>
</feature>
<feature type="domain" description="Lipocalin/cytosolic fatty-acid binding" evidence="5">
    <location>
        <begin position="39"/>
        <end position="172"/>
    </location>
</feature>
<dbReference type="InterPro" id="IPR012674">
    <property type="entry name" value="Calycin"/>
</dbReference>